<feature type="signal peptide" evidence="1">
    <location>
        <begin position="1"/>
        <end position="20"/>
    </location>
</feature>
<dbReference type="AlphaFoldDB" id="A0AAD8ZAZ4"/>
<reference evidence="2" key="1">
    <citation type="submission" date="2023-03" db="EMBL/GenBank/DDBJ databases">
        <title>Electrophorus voltai genome.</title>
        <authorList>
            <person name="Bian C."/>
        </authorList>
    </citation>
    <scope>NUCLEOTIDE SEQUENCE</scope>
    <source>
        <strain evidence="2">CB-2022</strain>
        <tissue evidence="2">Muscle</tissue>
    </source>
</reference>
<evidence type="ECO:0000313" key="2">
    <source>
        <dbReference type="EMBL" id="KAK1795959.1"/>
    </source>
</evidence>
<keyword evidence="3" id="KW-1185">Reference proteome</keyword>
<evidence type="ECO:0000313" key="3">
    <source>
        <dbReference type="Proteomes" id="UP001239994"/>
    </source>
</evidence>
<sequence>MFVYRLWFCFVASGLRLVQTSDGAASEVPWHRGHKSEMSPCFSLHICLTELAEKENARTCRGNNLSRALFEKMIRPCKQTRLTFMLPEEGLLLMGWSSAGALVSTSKSLIMGLELVRVFSTVAGFIRASKNFMTWAERAIGAAGQSPSKIHDLAQLQRNDVPDHRPVKPTVQKTRKDVVVRDEEIKRKNNGEQKGQYRALIHSGAVSSC</sequence>
<dbReference type="Proteomes" id="UP001239994">
    <property type="component" value="Unassembled WGS sequence"/>
</dbReference>
<comment type="caution">
    <text evidence="2">The sequence shown here is derived from an EMBL/GenBank/DDBJ whole genome shotgun (WGS) entry which is preliminary data.</text>
</comment>
<name>A0AAD8ZAZ4_9TELE</name>
<feature type="chain" id="PRO_5042220757" description="Secreted protein" evidence="1">
    <location>
        <begin position="21"/>
        <end position="209"/>
    </location>
</feature>
<keyword evidence="1" id="KW-0732">Signal</keyword>
<protein>
    <recommendedName>
        <fullName evidence="4">Secreted protein</fullName>
    </recommendedName>
</protein>
<organism evidence="2 3">
    <name type="scientific">Electrophorus voltai</name>
    <dbReference type="NCBI Taxonomy" id="2609070"/>
    <lineage>
        <taxon>Eukaryota</taxon>
        <taxon>Metazoa</taxon>
        <taxon>Chordata</taxon>
        <taxon>Craniata</taxon>
        <taxon>Vertebrata</taxon>
        <taxon>Euteleostomi</taxon>
        <taxon>Actinopterygii</taxon>
        <taxon>Neopterygii</taxon>
        <taxon>Teleostei</taxon>
        <taxon>Ostariophysi</taxon>
        <taxon>Gymnotiformes</taxon>
        <taxon>Gymnotoidei</taxon>
        <taxon>Gymnotidae</taxon>
        <taxon>Electrophorus</taxon>
    </lineage>
</organism>
<gene>
    <name evidence="2" type="ORF">P4O66_009060</name>
</gene>
<accession>A0AAD8ZAZ4</accession>
<evidence type="ECO:0008006" key="4">
    <source>
        <dbReference type="Google" id="ProtNLM"/>
    </source>
</evidence>
<proteinExistence type="predicted"/>
<dbReference type="EMBL" id="JAROKS010000015">
    <property type="protein sequence ID" value="KAK1795959.1"/>
    <property type="molecule type" value="Genomic_DNA"/>
</dbReference>
<evidence type="ECO:0000256" key="1">
    <source>
        <dbReference type="SAM" id="SignalP"/>
    </source>
</evidence>